<dbReference type="GO" id="GO:0008654">
    <property type="term" value="P:phospholipid biosynthetic process"/>
    <property type="evidence" value="ECO:0007669"/>
    <property type="project" value="UniProtKB-KW"/>
</dbReference>
<dbReference type="Pfam" id="PF10261">
    <property type="entry name" value="FIT"/>
    <property type="match status" value="1"/>
</dbReference>
<dbReference type="PANTHER" id="PTHR23129">
    <property type="entry name" value="ACYL-COENZYME A DIPHOSPHATASE FITM2"/>
    <property type="match status" value="1"/>
</dbReference>
<comment type="catalytic activity">
    <reaction evidence="8">
        <text>an acyl-CoA + H2O = an acyl-4'-phosphopantetheine + adenosine 3',5'-bisphosphate + 2 H(+)</text>
        <dbReference type="Rhea" id="RHEA:50044"/>
        <dbReference type="ChEBI" id="CHEBI:15377"/>
        <dbReference type="ChEBI" id="CHEBI:15378"/>
        <dbReference type="ChEBI" id="CHEBI:58342"/>
        <dbReference type="ChEBI" id="CHEBI:58343"/>
        <dbReference type="ChEBI" id="CHEBI:132023"/>
    </reaction>
</comment>
<feature type="compositionally biased region" description="Polar residues" evidence="9">
    <location>
        <begin position="26"/>
        <end position="35"/>
    </location>
</feature>
<comment type="function">
    <text evidence="8">Fatty acyl-coenzyme A (CoA) diphosphatase that hydrolyzes fatty acyl-CoA to yield acyl-4'-phosphopantetheine and adenosine 3',5'-bisphosphate. Preferentially hydrolyzes unsaturated long-chain acyl-CoA substrates in the endoplasmic reticulum (ER) lumen. This catalytic activity is required for maintaining ER structure and for lipid droplets (LDs) biogenesis, which are lipid storage organelles involved in maintaining lipid and energy homeostasis. May directly bind to diacylglycerol (DAGs) and triacylglycerol, which is also important for LD biogenesis. May support directional budding of nacent LDs from the ER into the cytosol by reducing DAG levels at sites of LD formation. May play a role in the regulation of cell morphology and cytoskeletal organization. Involved in phospholipid biosynthesis.</text>
</comment>
<gene>
    <name evidence="8" type="primary">SCS3</name>
    <name evidence="8" type="synonym">FIT2B</name>
    <name evidence="11" type="ORF">LTR25_005715</name>
</gene>
<evidence type="ECO:0000313" key="11">
    <source>
        <dbReference type="EMBL" id="KAK5535813.1"/>
    </source>
</evidence>
<organism evidence="11 12">
    <name type="scientific">Vermiconidia calcicola</name>
    <dbReference type="NCBI Taxonomy" id="1690605"/>
    <lineage>
        <taxon>Eukaryota</taxon>
        <taxon>Fungi</taxon>
        <taxon>Dikarya</taxon>
        <taxon>Ascomycota</taxon>
        <taxon>Pezizomycotina</taxon>
        <taxon>Dothideomycetes</taxon>
        <taxon>Dothideomycetidae</taxon>
        <taxon>Mycosphaerellales</taxon>
        <taxon>Extremaceae</taxon>
        <taxon>Vermiconidia</taxon>
    </lineage>
</organism>
<feature type="region of interest" description="Disordered" evidence="9">
    <location>
        <begin position="1"/>
        <end position="39"/>
    </location>
</feature>
<feature type="transmembrane region" description="Helical" evidence="10">
    <location>
        <begin position="277"/>
        <end position="298"/>
    </location>
</feature>
<dbReference type="GO" id="GO:0010945">
    <property type="term" value="F:coenzyme A diphosphatase activity"/>
    <property type="evidence" value="ECO:0007669"/>
    <property type="project" value="InterPro"/>
</dbReference>
<feature type="transmembrane region" description="Helical" evidence="10">
    <location>
        <begin position="44"/>
        <end position="62"/>
    </location>
</feature>
<keyword evidence="3 8" id="KW-0378">Hydrolase</keyword>
<evidence type="ECO:0000256" key="3">
    <source>
        <dbReference type="ARBA" id="ARBA00022801"/>
    </source>
</evidence>
<dbReference type="PANTHER" id="PTHR23129:SF0">
    <property type="entry name" value="ACYL-COENZYME A DIPHOSPHATASE FITM2"/>
    <property type="match status" value="1"/>
</dbReference>
<dbReference type="EMBL" id="JAXLQG010000009">
    <property type="protein sequence ID" value="KAK5535813.1"/>
    <property type="molecule type" value="Genomic_DNA"/>
</dbReference>
<dbReference type="GO" id="GO:0005789">
    <property type="term" value="C:endoplasmic reticulum membrane"/>
    <property type="evidence" value="ECO:0007669"/>
    <property type="project" value="UniProtKB-SubCell"/>
</dbReference>
<evidence type="ECO:0000256" key="7">
    <source>
        <dbReference type="ARBA" id="ARBA00023136"/>
    </source>
</evidence>
<keyword evidence="2 8" id="KW-0812">Transmembrane</keyword>
<feature type="active site" evidence="8">
    <location>
        <position position="298"/>
    </location>
</feature>
<dbReference type="GO" id="GO:0140042">
    <property type="term" value="P:lipid droplet formation"/>
    <property type="evidence" value="ECO:0007669"/>
    <property type="project" value="UniProtKB-UniRule"/>
</dbReference>
<feature type="transmembrane region" description="Helical" evidence="10">
    <location>
        <begin position="100"/>
        <end position="121"/>
    </location>
</feature>
<evidence type="ECO:0000256" key="10">
    <source>
        <dbReference type="SAM" id="Phobius"/>
    </source>
</evidence>
<comment type="caution">
    <text evidence="11">The sequence shown here is derived from an EMBL/GenBank/DDBJ whole genome shotgun (WGS) entry which is preliminary data.</text>
</comment>
<sequence length="334" mass="37030">MPAVQRNGRSTAQSEEEKREKSKLETASTSYTPMPNSKGRPSSWLLLIYPIILALGSAYSVLSPVAVPPPVAPLAPGVTAEINTPAIPHTNYFSGKRNIFNIYFVKRGWFWTTMALILLQISTRPPPALKQKHYLQAALRYTLATVSWFLTTQWCFGPALIDRSFTITGGHCEPHVMNTNGLSEAVHMTTITSGPVCKAAGGRWRGGHDISGHVFILVVSSALLIYELYISDRDSSHPHVSPKAAAAVAHDMTEEERRAVGGWESETAAKIRIWSRYFLYGVVTLDFWMLMMTAIWFHTWQEKLSGLLLAGLTVYGIYFVGDYVPQWRGVAGGL</sequence>
<feature type="active site" evidence="8">
    <location>
        <position position="213"/>
    </location>
</feature>
<comment type="catalytic activity">
    <reaction evidence="8">
        <text>hexadecanoyl-CoA + H2O = S-hexadecanoyl-4'-phosphopantetheine + adenosine 3',5'-bisphosphate + 2 H(+)</text>
        <dbReference type="Rhea" id="RHEA:50032"/>
        <dbReference type="ChEBI" id="CHEBI:15377"/>
        <dbReference type="ChEBI" id="CHEBI:15378"/>
        <dbReference type="ChEBI" id="CHEBI:57379"/>
        <dbReference type="ChEBI" id="CHEBI:58343"/>
        <dbReference type="ChEBI" id="CHEBI:132018"/>
    </reaction>
</comment>
<keyword evidence="8" id="KW-1208">Phospholipid metabolism</keyword>
<feature type="transmembrane region" description="Helical" evidence="10">
    <location>
        <begin position="304"/>
        <end position="321"/>
    </location>
</feature>
<comment type="catalytic activity">
    <reaction evidence="8">
        <text>(9Z)-octadecenoyl-CoA + H2O = S-(9Z-octadecenoyl)-4'-phosphopantetheine + adenosine 3',5'-bisphosphate + 2 H(+)</text>
        <dbReference type="Rhea" id="RHEA:65564"/>
        <dbReference type="ChEBI" id="CHEBI:15377"/>
        <dbReference type="ChEBI" id="CHEBI:15378"/>
        <dbReference type="ChEBI" id="CHEBI:57387"/>
        <dbReference type="ChEBI" id="CHEBI:58343"/>
        <dbReference type="ChEBI" id="CHEBI:156553"/>
    </reaction>
</comment>
<comment type="subcellular location">
    <subcellularLocation>
        <location evidence="1 8">Endoplasmic reticulum membrane</location>
        <topology evidence="1 8">Multi-pass membrane protein</topology>
    </subcellularLocation>
</comment>
<name>A0AAV9Q9S8_9PEZI</name>
<evidence type="ECO:0000256" key="6">
    <source>
        <dbReference type="ARBA" id="ARBA00023098"/>
    </source>
</evidence>
<evidence type="ECO:0000256" key="2">
    <source>
        <dbReference type="ARBA" id="ARBA00022692"/>
    </source>
</evidence>
<keyword evidence="4 8" id="KW-0256">Endoplasmic reticulum</keyword>
<keyword evidence="12" id="KW-1185">Reference proteome</keyword>
<proteinExistence type="inferred from homology"/>
<evidence type="ECO:0000256" key="9">
    <source>
        <dbReference type="SAM" id="MobiDB-lite"/>
    </source>
</evidence>
<dbReference type="InterPro" id="IPR019388">
    <property type="entry name" value="FIT"/>
</dbReference>
<dbReference type="HAMAP" id="MF_03231">
    <property type="entry name" value="SCS3"/>
    <property type="match status" value="1"/>
</dbReference>
<comment type="catalytic activity">
    <reaction evidence="8">
        <text>(5Z,8Z,11Z,14Z)-eicosatetraenoyl-CoA + H2O = S-(5Z,8Z,11Z,14Z-eicosatetraenoyl)-4'-phosphopantetheine + adenosine 3',5'-bisphosphate + 2 H(+)</text>
        <dbReference type="Rhea" id="RHEA:65568"/>
        <dbReference type="ChEBI" id="CHEBI:15377"/>
        <dbReference type="ChEBI" id="CHEBI:15378"/>
        <dbReference type="ChEBI" id="CHEBI:57368"/>
        <dbReference type="ChEBI" id="CHEBI:58343"/>
        <dbReference type="ChEBI" id="CHEBI:156554"/>
    </reaction>
</comment>
<dbReference type="EC" id="3.6.1.-" evidence="8"/>
<evidence type="ECO:0000256" key="1">
    <source>
        <dbReference type="ARBA" id="ARBA00004477"/>
    </source>
</evidence>
<accession>A0AAV9Q9S8</accession>
<evidence type="ECO:0000256" key="5">
    <source>
        <dbReference type="ARBA" id="ARBA00022989"/>
    </source>
</evidence>
<evidence type="ECO:0000256" key="4">
    <source>
        <dbReference type="ARBA" id="ARBA00022824"/>
    </source>
</evidence>
<keyword evidence="6" id="KW-0443">Lipid metabolism</keyword>
<dbReference type="AlphaFoldDB" id="A0AAV9Q9S8"/>
<comment type="similarity">
    <text evidence="8">Belongs to the FIT family. Fungal FIT2B/SCS3 subfamily.</text>
</comment>
<feature type="compositionally biased region" description="Basic and acidic residues" evidence="9">
    <location>
        <begin position="15"/>
        <end position="24"/>
    </location>
</feature>
<protein>
    <recommendedName>
        <fullName evidence="8">Acyl-coenzyme A diphosphatase SCS3</fullName>
        <ecNumber evidence="8">3.6.1.-</ecNumber>
    </recommendedName>
    <alternativeName>
        <fullName evidence="8">FIT family protein SCS3</fullName>
    </alternativeName>
</protein>
<evidence type="ECO:0000256" key="8">
    <source>
        <dbReference type="HAMAP-Rule" id="MF_03231"/>
    </source>
</evidence>
<keyword evidence="7 8" id="KW-0472">Membrane</keyword>
<evidence type="ECO:0000313" key="12">
    <source>
        <dbReference type="Proteomes" id="UP001345827"/>
    </source>
</evidence>
<keyword evidence="8" id="KW-0594">Phospholipid biosynthesis</keyword>
<reference evidence="11 12" key="1">
    <citation type="submission" date="2023-06" db="EMBL/GenBank/DDBJ databases">
        <title>Black Yeasts Isolated from many extreme environments.</title>
        <authorList>
            <person name="Coleine C."/>
            <person name="Stajich J.E."/>
            <person name="Selbmann L."/>
        </authorList>
    </citation>
    <scope>NUCLEOTIDE SEQUENCE [LARGE SCALE GENOMIC DNA]</scope>
    <source>
        <strain evidence="11 12">CCFEE 5887</strain>
    </source>
</reference>
<dbReference type="InterPro" id="IPR046400">
    <property type="entry name" value="SCS3"/>
</dbReference>
<dbReference type="Proteomes" id="UP001345827">
    <property type="component" value="Unassembled WGS sequence"/>
</dbReference>
<keyword evidence="5 8" id="KW-1133">Transmembrane helix</keyword>
<keyword evidence="8" id="KW-0444">Lipid biosynthesis</keyword>